<evidence type="ECO:0000256" key="3">
    <source>
        <dbReference type="ARBA" id="ARBA00023002"/>
    </source>
</evidence>
<feature type="transmembrane region" description="Helical" evidence="5">
    <location>
        <begin position="486"/>
        <end position="511"/>
    </location>
</feature>
<evidence type="ECO:0000259" key="9">
    <source>
        <dbReference type="Pfam" id="PF14703"/>
    </source>
</evidence>
<feature type="transmembrane region" description="Helical" evidence="5">
    <location>
        <begin position="139"/>
        <end position="161"/>
    </location>
</feature>
<dbReference type="PANTHER" id="PTHR42901">
    <property type="entry name" value="ALCOHOL DEHYDROGENASE"/>
    <property type="match status" value="1"/>
</dbReference>
<feature type="transmembrane region" description="Helical" evidence="5">
    <location>
        <begin position="658"/>
        <end position="675"/>
    </location>
</feature>
<dbReference type="OrthoDB" id="1076608at2759"/>
<accession>A0A367L3P9</accession>
<dbReference type="InterPro" id="IPR002347">
    <property type="entry name" value="SDR_fam"/>
</dbReference>
<name>A0A367L3P9_9HYPO</name>
<keyword evidence="5" id="KW-0812">Transmembrane</keyword>
<keyword evidence="11" id="KW-1185">Reference proteome</keyword>
<keyword evidence="5" id="KW-0472">Membrane</keyword>
<evidence type="ECO:0000259" key="6">
    <source>
        <dbReference type="Pfam" id="PF02714"/>
    </source>
</evidence>
<reference evidence="10 11" key="1">
    <citation type="journal article" date="2015" name="BMC Genomics">
        <title>Insights from the genome of Ophiocordyceps polyrhachis-furcata to pathogenicity and host specificity in insect fungi.</title>
        <authorList>
            <person name="Wichadakul D."/>
            <person name="Kobmoo N."/>
            <person name="Ingsriswang S."/>
            <person name="Tangphatsornruang S."/>
            <person name="Chantasingh D."/>
            <person name="Luangsa-ard J.J."/>
            <person name="Eurwilaichitr L."/>
        </authorList>
    </citation>
    <scope>NUCLEOTIDE SEQUENCE [LARGE SCALE GENOMIC DNA]</scope>
    <source>
        <strain evidence="10 11">BCC 54312</strain>
    </source>
</reference>
<evidence type="ECO:0000313" key="10">
    <source>
        <dbReference type="EMBL" id="RCI09050.1"/>
    </source>
</evidence>
<feature type="transmembrane region" description="Helical" evidence="5">
    <location>
        <begin position="531"/>
        <end position="560"/>
    </location>
</feature>
<evidence type="ECO:0008006" key="12">
    <source>
        <dbReference type="Google" id="ProtNLM"/>
    </source>
</evidence>
<dbReference type="InterPro" id="IPR022257">
    <property type="entry name" value="PHM7_ext"/>
</dbReference>
<keyword evidence="3" id="KW-0560">Oxidoreductase</keyword>
<dbReference type="PROSITE" id="PS00061">
    <property type="entry name" value="ADH_SHORT"/>
    <property type="match status" value="1"/>
</dbReference>
<evidence type="ECO:0000313" key="11">
    <source>
        <dbReference type="Proteomes" id="UP000253664"/>
    </source>
</evidence>
<keyword evidence="2" id="KW-0521">NADP</keyword>
<feature type="region of interest" description="Disordered" evidence="4">
    <location>
        <begin position="822"/>
        <end position="855"/>
    </location>
</feature>
<evidence type="ECO:0000256" key="2">
    <source>
        <dbReference type="ARBA" id="ARBA00022857"/>
    </source>
</evidence>
<feature type="region of interest" description="Disordered" evidence="4">
    <location>
        <begin position="25"/>
        <end position="51"/>
    </location>
</feature>
<evidence type="ECO:0000256" key="1">
    <source>
        <dbReference type="ARBA" id="ARBA00006484"/>
    </source>
</evidence>
<dbReference type="PRINTS" id="PR00081">
    <property type="entry name" value="GDHRDH"/>
</dbReference>
<evidence type="ECO:0000259" key="7">
    <source>
        <dbReference type="Pfam" id="PF12621"/>
    </source>
</evidence>
<dbReference type="Pfam" id="PF13967">
    <property type="entry name" value="RSN1_TM"/>
    <property type="match status" value="1"/>
</dbReference>
<dbReference type="InterPro" id="IPR036291">
    <property type="entry name" value="NAD(P)-bd_dom_sf"/>
</dbReference>
<feature type="domain" description="CSC1/OSCA1-like cytosolic" evidence="9">
    <location>
        <begin position="233"/>
        <end position="380"/>
    </location>
</feature>
<dbReference type="InterPro" id="IPR032880">
    <property type="entry name" value="CSC1/OSCA1-like_N"/>
</dbReference>
<feature type="transmembrane region" description="Helical" evidence="5">
    <location>
        <begin position="189"/>
        <end position="208"/>
    </location>
</feature>
<comment type="similarity">
    <text evidence="1">Belongs to the short-chain dehydrogenases/reductases (SDR) family.</text>
</comment>
<gene>
    <name evidence="10" type="ORF">L249_4959</name>
</gene>
<comment type="caution">
    <text evidence="10">The sequence shown here is derived from an EMBL/GenBank/DDBJ whole genome shotgun (WGS) entry which is preliminary data.</text>
</comment>
<feature type="domain" description="CSC1/OSCA1-like N-terminal transmembrane" evidence="8">
    <location>
        <begin position="102"/>
        <end position="210"/>
    </location>
</feature>
<dbReference type="GO" id="GO:0016491">
    <property type="term" value="F:oxidoreductase activity"/>
    <property type="evidence" value="ECO:0007669"/>
    <property type="project" value="UniProtKB-KW"/>
</dbReference>
<feature type="transmembrane region" description="Helical" evidence="5">
    <location>
        <begin position="613"/>
        <end position="632"/>
    </location>
</feature>
<feature type="transmembrane region" description="Helical" evidence="5">
    <location>
        <begin position="393"/>
        <end position="417"/>
    </location>
</feature>
<dbReference type="Gene3D" id="3.40.50.720">
    <property type="entry name" value="NAD(P)-binding Rossmann-like Domain"/>
    <property type="match status" value="1"/>
</dbReference>
<dbReference type="Pfam" id="PF00106">
    <property type="entry name" value="adh_short"/>
    <property type="match status" value="1"/>
</dbReference>
<feature type="transmembrane region" description="Helical" evidence="5">
    <location>
        <begin position="681"/>
        <end position="700"/>
    </location>
</feature>
<dbReference type="EMBL" id="LKCN02000017">
    <property type="protein sequence ID" value="RCI09050.1"/>
    <property type="molecule type" value="Genomic_DNA"/>
</dbReference>
<dbReference type="Pfam" id="PF02714">
    <property type="entry name" value="RSN1_7TM"/>
    <property type="match status" value="1"/>
</dbReference>
<dbReference type="InterPro" id="IPR003864">
    <property type="entry name" value="CSC1/OSCA1-like_7TM"/>
</dbReference>
<dbReference type="SUPFAM" id="SSF51735">
    <property type="entry name" value="NAD(P)-binding Rossmann-fold domains"/>
    <property type="match status" value="1"/>
</dbReference>
<dbReference type="Pfam" id="PF12621">
    <property type="entry name" value="PHM7_ext"/>
    <property type="match status" value="1"/>
</dbReference>
<dbReference type="AlphaFoldDB" id="A0A367L3P9"/>
<dbReference type="GO" id="GO:0016020">
    <property type="term" value="C:membrane"/>
    <property type="evidence" value="ECO:0007669"/>
    <property type="project" value="InterPro"/>
</dbReference>
<evidence type="ECO:0000256" key="4">
    <source>
        <dbReference type="SAM" id="MobiDB-lite"/>
    </source>
</evidence>
<feature type="transmembrane region" description="Helical" evidence="5">
    <location>
        <begin position="437"/>
        <end position="465"/>
    </location>
</feature>
<feature type="compositionally biased region" description="Low complexity" evidence="4">
    <location>
        <begin position="824"/>
        <end position="837"/>
    </location>
</feature>
<feature type="compositionally biased region" description="Polar residues" evidence="4">
    <location>
        <begin position="32"/>
        <end position="50"/>
    </location>
</feature>
<evidence type="ECO:0000256" key="5">
    <source>
        <dbReference type="SAM" id="Phobius"/>
    </source>
</evidence>
<evidence type="ECO:0000259" key="8">
    <source>
        <dbReference type="Pfam" id="PF13967"/>
    </source>
</evidence>
<dbReference type="Proteomes" id="UP000253664">
    <property type="component" value="Unassembled WGS sequence"/>
</dbReference>
<dbReference type="InterPro" id="IPR020904">
    <property type="entry name" value="Sc_DH/Rdtase_CS"/>
</dbReference>
<dbReference type="PANTHER" id="PTHR42901:SF1">
    <property type="entry name" value="ALCOHOL DEHYDROGENASE"/>
    <property type="match status" value="1"/>
</dbReference>
<dbReference type="Pfam" id="PF14703">
    <property type="entry name" value="PHM7_cyt"/>
    <property type="match status" value="1"/>
</dbReference>
<feature type="domain" description="10TM putative phosphate transporter extracellular tail" evidence="7">
    <location>
        <begin position="748"/>
        <end position="814"/>
    </location>
</feature>
<keyword evidence="5" id="KW-1133">Transmembrane helix</keyword>
<sequence length="1259" mass="139274">MESNALIDNCFIAMDRRVPHAARYRDEMDNTPPGSIDSSTAQKPSGTDPSSIRDAVSALVFAASMSLETASKTLCSKIIPGLASTETGNGENDNPPPRLRERSIELETSWFTWLCTLSKLPDAYALPRQGLDSYLFLRFLRISSIICLTSILISWPVLFAVNVTGMGDERQLESLTYSNIDISKSPTRLYAHCFVGWAVFSFVIYTIVRECFFYAQLRQAYLVSPRYASRISSRTVLFASISTHLLDEAKLGLIFQEPIRRIHFLRKTDKLDLLVKNRHKAAIQLEKAEVDVIKARSKPSPDSGTPTVASRRSELQRLVVETERAQTQWSQGKTDLVGAVFVEFSTQAGAEEAYRAVNHHLGRRCVKAIGAKPSEIIWKNLAFSSWERFTRKCIVYGFFTAFVITWAFLIVAIGFIGKADKLRTLPGMAWINNLSKVSFTLIIAFVPPILMIIVMWPVPLLMGLFVRLAGIPSLCQAELFTQNACFVFQLTQVLIVQTIAATILPTMTPLAQGASTLLPSLRKTLPTASNFYISYFLLELVLAFVIFTLGIAPFLVRLHYKYFAKTPRAMFESWTFLPHRSFGSLLPTLATTVCISEMMPISAAYVRAKNNPIAPLVLGPSTLLLATLYFACRYDIFFISGGAVDTQGLLYPQALKHLFAGVYVAEVCLLGLFAISKAAGLTILMAVFLISTAVFQVAIFRRLDRLLYRFPVEMEGKSLSSTGDDIFKLFKHRVDAELAPLLTIIAADEPIAYTSKVEAEAYLPPCVTSKTPTLWIPADSAGISKQAVEMTGKMVPITDDGATIDDKNRISWDTEGALISSPFTTTTTTTAPPTTTTRNSILPPKLHTTMPTTAKTLPPRLADKTILITGASSGIGRATALEFARATPPHNLRLVLAARRIDSLHALARQMDQEFGTRVRVHPAQLDVSDADAVRRFVASLPEDMRDIHVLVNNASVFLLYFHHGPLGNNNIFFNFFISGLVKGVAKSPDIKEEDINIVLSTNLTGLINMTQAILPIYLARGGHGDIINIGSVAGRDAYPGGSIYCASKAAVRSYTESLRKELISTRIRVIQIDPGQVETVCSRNARLTRYPPLIHVLQEFSLVRFDGDKAKADAVYAGCEPLTPQDVAETIVFAAGRRENVVIAESLLFPNHQVRPSIPESEWLMAQSLVKGFRSTRTPKYITFHLPLLQRDGMHLNDLIFTPPPSAVPSMYVHPNSGTATHCRHRHCSIADRMRGLLISINFFLPGESVMPEAKSFR</sequence>
<feature type="domain" description="CSC1/OSCA1-like 7TM region" evidence="6">
    <location>
        <begin position="391"/>
        <end position="673"/>
    </location>
</feature>
<dbReference type="PRINTS" id="PR00080">
    <property type="entry name" value="SDRFAMILY"/>
</dbReference>
<dbReference type="InterPro" id="IPR027815">
    <property type="entry name" value="CSC1/OSCA1-like_cyt"/>
</dbReference>
<organism evidence="10 11">
    <name type="scientific">Ophiocordyceps polyrhachis-furcata BCC 54312</name>
    <dbReference type="NCBI Taxonomy" id="1330021"/>
    <lineage>
        <taxon>Eukaryota</taxon>
        <taxon>Fungi</taxon>
        <taxon>Dikarya</taxon>
        <taxon>Ascomycota</taxon>
        <taxon>Pezizomycotina</taxon>
        <taxon>Sordariomycetes</taxon>
        <taxon>Hypocreomycetidae</taxon>
        <taxon>Hypocreales</taxon>
        <taxon>Ophiocordycipitaceae</taxon>
        <taxon>Ophiocordyceps</taxon>
    </lineage>
</organism>
<proteinExistence type="inferred from homology"/>
<protein>
    <recommendedName>
        <fullName evidence="12">CSC1/OSCA1-like 7TM region domain-containing protein</fullName>
    </recommendedName>
</protein>